<organism evidence="1">
    <name type="scientific">Solanum chilense</name>
    <name type="common">Tomato</name>
    <name type="synonym">Lycopersicon chilense</name>
    <dbReference type="NCBI Taxonomy" id="4083"/>
    <lineage>
        <taxon>Eukaryota</taxon>
        <taxon>Viridiplantae</taxon>
        <taxon>Streptophyta</taxon>
        <taxon>Embryophyta</taxon>
        <taxon>Tracheophyta</taxon>
        <taxon>Spermatophyta</taxon>
        <taxon>Magnoliopsida</taxon>
        <taxon>eudicotyledons</taxon>
        <taxon>Gunneridae</taxon>
        <taxon>Pentapetalae</taxon>
        <taxon>asterids</taxon>
        <taxon>lamiids</taxon>
        <taxon>Solanales</taxon>
        <taxon>Solanaceae</taxon>
        <taxon>Solanoideae</taxon>
        <taxon>Solaneae</taxon>
        <taxon>Solanum</taxon>
        <taxon>Solanum subgen. Lycopersicon</taxon>
    </lineage>
</organism>
<dbReference type="InterPro" id="IPR012340">
    <property type="entry name" value="NA-bd_OB-fold"/>
</dbReference>
<dbReference type="SUPFAM" id="SSF50249">
    <property type="entry name" value="Nucleic acid-binding proteins"/>
    <property type="match status" value="1"/>
</dbReference>
<gene>
    <name evidence="1" type="ORF">EJD97_017922</name>
</gene>
<feature type="non-terminal residue" evidence="1">
    <location>
        <position position="1"/>
    </location>
</feature>
<proteinExistence type="predicted"/>
<dbReference type="Gene3D" id="2.40.50.140">
    <property type="entry name" value="Nucleic acid-binding proteins"/>
    <property type="match status" value="1"/>
</dbReference>
<dbReference type="AlphaFoldDB" id="A0A6N2C613"/>
<dbReference type="EMBL" id="RXGB01000482">
    <property type="protein sequence ID" value="TMX03163.1"/>
    <property type="molecule type" value="Genomic_DNA"/>
</dbReference>
<evidence type="ECO:0000313" key="1">
    <source>
        <dbReference type="EMBL" id="TMX03163.1"/>
    </source>
</evidence>
<protein>
    <recommendedName>
        <fullName evidence="2">DUF223 domain-containing protein</fullName>
    </recommendedName>
</protein>
<evidence type="ECO:0008006" key="2">
    <source>
        <dbReference type="Google" id="ProtNLM"/>
    </source>
</evidence>
<sequence length="191" mass="21582">KRSNEMISLDMILIDEKQSPVKITFLRIITIRKLNDNVVNIPANGFQFSNQNIVRSRVNNNTFLSDVVGCICGIGDLESVGSKWKKPKITLWEEFAEGFYPYLFPPESEPYIIVVTTTTTKEFRGEITFTTTSASKTYVNLPTKNITSLIQQFAKKTVQILTIESANGTNIPIDEAMFQNRMTVSELLDSD</sequence>
<accession>A0A6N2C613</accession>
<reference evidence="1" key="1">
    <citation type="submission" date="2019-05" db="EMBL/GenBank/DDBJ databases">
        <title>The de novo reference genome and transcriptome assemblies of the wild tomato species Solanum chilense.</title>
        <authorList>
            <person name="Stam R."/>
            <person name="Nosenko T."/>
            <person name="Hoerger A.C."/>
            <person name="Stephan W."/>
            <person name="Seidel M.A."/>
            <person name="Kuhn J.M.M."/>
            <person name="Haberer G."/>
            <person name="Tellier A."/>
        </authorList>
    </citation>
    <scope>NUCLEOTIDE SEQUENCE</scope>
    <source>
        <tissue evidence="1">Mature leaves</tissue>
    </source>
</reference>
<name>A0A6N2C613_SOLCI</name>
<comment type="caution">
    <text evidence="1">The sequence shown here is derived from an EMBL/GenBank/DDBJ whole genome shotgun (WGS) entry which is preliminary data.</text>
</comment>
<feature type="non-terminal residue" evidence="1">
    <location>
        <position position="191"/>
    </location>
</feature>